<comment type="caution">
    <text evidence="1">The sequence shown here is derived from an EMBL/GenBank/DDBJ whole genome shotgun (WGS) entry which is preliminary data.</text>
</comment>
<reference evidence="2" key="1">
    <citation type="submission" date="2016-03" db="EMBL/GenBank/DDBJ databases">
        <title>Draft genome sequence of Paenibacillus glacialis DSM 22343.</title>
        <authorList>
            <person name="Shin S.-K."/>
            <person name="Yi H."/>
        </authorList>
    </citation>
    <scope>NUCLEOTIDE SEQUENCE [LARGE SCALE GENOMIC DNA]</scope>
    <source>
        <strain evidence="2">CCUG 60099</strain>
    </source>
</reference>
<evidence type="ECO:0000313" key="1">
    <source>
        <dbReference type="EMBL" id="OCB78345.1"/>
    </source>
</evidence>
<organism evidence="1 2">
    <name type="scientific">Flavobacterium piscis</name>
    <dbReference type="NCBI Taxonomy" id="1114874"/>
    <lineage>
        <taxon>Bacteria</taxon>
        <taxon>Pseudomonadati</taxon>
        <taxon>Bacteroidota</taxon>
        <taxon>Flavobacteriia</taxon>
        <taxon>Flavobacteriales</taxon>
        <taxon>Flavobacteriaceae</taxon>
        <taxon>Flavobacterium</taxon>
    </lineage>
</organism>
<evidence type="ECO:0000313" key="2">
    <source>
        <dbReference type="Proteomes" id="UP000093343"/>
    </source>
</evidence>
<dbReference type="RefSeq" id="WP_065447668.1">
    <property type="nucleotide sequence ID" value="NZ_LVEN01000001.1"/>
</dbReference>
<sequence>MVATETDKGVSFTYLSDHSCIVHSYEFSLNTDIDMNTTIDAFIALLASHNRVHYQPNPSCN</sequence>
<dbReference type="EMBL" id="LVEN01000001">
    <property type="protein sequence ID" value="OCB78345.1"/>
    <property type="molecule type" value="Genomic_DNA"/>
</dbReference>
<accession>A0ABX2XPZ7</accession>
<keyword evidence="2" id="KW-1185">Reference proteome</keyword>
<dbReference type="Proteomes" id="UP000093343">
    <property type="component" value="Unassembled WGS sequence"/>
</dbReference>
<proteinExistence type="predicted"/>
<name>A0ABX2XPZ7_9FLAO</name>
<gene>
    <name evidence="1" type="ORF">FLP_01190</name>
</gene>
<protein>
    <submittedName>
        <fullName evidence="1">Uncharacterized protein</fullName>
    </submittedName>
</protein>